<dbReference type="SMART" id="SM01349">
    <property type="entry name" value="TOG"/>
    <property type="match status" value="1"/>
</dbReference>
<dbReference type="PANTHER" id="PTHR23346">
    <property type="entry name" value="TRANSLATIONAL ACTIVATOR GCN1-RELATED"/>
    <property type="match status" value="1"/>
</dbReference>
<dbReference type="GO" id="GO:0072344">
    <property type="term" value="P:rescue of stalled ribosome"/>
    <property type="evidence" value="ECO:0007669"/>
    <property type="project" value="EnsemblFungi"/>
</dbReference>
<keyword evidence="1" id="KW-0677">Repeat</keyword>
<organism evidence="4 5">
    <name type="scientific">Hanseniaspora guilliermondii</name>
    <dbReference type="NCBI Taxonomy" id="56406"/>
    <lineage>
        <taxon>Eukaryota</taxon>
        <taxon>Fungi</taxon>
        <taxon>Dikarya</taxon>
        <taxon>Ascomycota</taxon>
        <taxon>Saccharomycotina</taxon>
        <taxon>Saccharomycetes</taxon>
        <taxon>Saccharomycodales</taxon>
        <taxon>Saccharomycodaceae</taxon>
        <taxon>Hanseniaspora</taxon>
    </lineage>
</organism>
<name>A0A1L0AYJ5_9ASCO</name>
<dbReference type="VEuPathDB" id="FungiDB:HGUI_01410"/>
<proteinExistence type="predicted"/>
<dbReference type="GO" id="GO:0019901">
    <property type="term" value="F:protein kinase binding"/>
    <property type="evidence" value="ECO:0007669"/>
    <property type="project" value="EnsemblFungi"/>
</dbReference>
<evidence type="ECO:0000313" key="5">
    <source>
        <dbReference type="Proteomes" id="UP000183365"/>
    </source>
</evidence>
<dbReference type="GO" id="GO:0043539">
    <property type="term" value="F:protein serine/threonine kinase activator activity"/>
    <property type="evidence" value="ECO:0007669"/>
    <property type="project" value="EnsemblFungi"/>
</dbReference>
<dbReference type="OrthoDB" id="5148094at2759"/>
<dbReference type="Pfam" id="PF25801">
    <property type="entry name" value="HEAT_GCN1_C_2"/>
    <property type="match status" value="1"/>
</dbReference>
<dbReference type="GO" id="GO:0170011">
    <property type="term" value="F:stalled ribosome sensor activity"/>
    <property type="evidence" value="ECO:0007669"/>
    <property type="project" value="EnsemblFungi"/>
</dbReference>
<dbReference type="GO" id="GO:0034198">
    <property type="term" value="P:cellular response to amino acid starvation"/>
    <property type="evidence" value="ECO:0007669"/>
    <property type="project" value="EnsemblFungi"/>
</dbReference>
<evidence type="ECO:0000313" key="4">
    <source>
        <dbReference type="EMBL" id="SGZ39210.1"/>
    </source>
</evidence>
<dbReference type="Pfam" id="PF24984">
    <property type="entry name" value="HEAT_EF3_GNC1"/>
    <property type="match status" value="1"/>
</dbReference>
<dbReference type="InterPro" id="IPR057546">
    <property type="entry name" value="HEAT_GCN1"/>
</dbReference>
<dbReference type="PANTHER" id="PTHR23346:SF7">
    <property type="entry name" value="STALLED RIBOSOME SENSOR GCN1"/>
    <property type="match status" value="1"/>
</dbReference>
<dbReference type="SUPFAM" id="SSF48371">
    <property type="entry name" value="ARM repeat"/>
    <property type="match status" value="2"/>
</dbReference>
<dbReference type="GO" id="GO:0071264">
    <property type="term" value="P:positive regulation of translational initiation in response to starvation"/>
    <property type="evidence" value="ECO:0007669"/>
    <property type="project" value="EnsemblFungi"/>
</dbReference>
<dbReference type="Pfam" id="PF24916">
    <property type="entry name" value="HEAT_GCN1_fung"/>
    <property type="match status" value="1"/>
</dbReference>
<dbReference type="GO" id="GO:0043008">
    <property type="term" value="F:ATP-dependent protein binding"/>
    <property type="evidence" value="ECO:0007669"/>
    <property type="project" value="EnsemblFungi"/>
</dbReference>
<dbReference type="InterPro" id="IPR021133">
    <property type="entry name" value="HEAT_type_2"/>
</dbReference>
<dbReference type="InterPro" id="IPR056809">
    <property type="entry name" value="HEAT_GCN1_fung"/>
</dbReference>
<dbReference type="InterPro" id="IPR034085">
    <property type="entry name" value="TOG"/>
</dbReference>
<evidence type="ECO:0000256" key="1">
    <source>
        <dbReference type="ARBA" id="ARBA00022737"/>
    </source>
</evidence>
<feature type="domain" description="TOG" evidence="3">
    <location>
        <begin position="1196"/>
        <end position="1422"/>
    </location>
</feature>
<dbReference type="Proteomes" id="UP000183365">
    <property type="component" value="Unassembled WGS sequence"/>
</dbReference>
<keyword evidence="5" id="KW-1185">Reference proteome</keyword>
<dbReference type="GO" id="GO:0031369">
    <property type="term" value="F:translation initiation factor binding"/>
    <property type="evidence" value="ECO:0007669"/>
    <property type="project" value="EnsemblFungi"/>
</dbReference>
<reference evidence="5" key="1">
    <citation type="submission" date="2016-11" db="EMBL/GenBank/DDBJ databases">
        <authorList>
            <person name="Guldener U."/>
        </authorList>
    </citation>
    <scope>NUCLEOTIDE SEQUENCE [LARGE SCALE GENOMIC DNA]</scope>
</reference>
<accession>A0A1L0AYJ5</accession>
<evidence type="ECO:0000259" key="3">
    <source>
        <dbReference type="SMART" id="SM01349"/>
    </source>
</evidence>
<dbReference type="EMBL" id="FQNF01000019">
    <property type="protein sequence ID" value="SGZ39210.1"/>
    <property type="molecule type" value="Genomic_DNA"/>
</dbReference>
<dbReference type="Pfam" id="PF24987">
    <property type="entry name" value="HEAT_EF3_N"/>
    <property type="match status" value="1"/>
</dbReference>
<dbReference type="Pfam" id="PF23271">
    <property type="entry name" value="HEAT_GCN1"/>
    <property type="match status" value="1"/>
</dbReference>
<gene>
    <name evidence="4" type="ORF">HGUI_01410</name>
</gene>
<dbReference type="GO" id="GO:0043022">
    <property type="term" value="F:ribosome binding"/>
    <property type="evidence" value="ECO:0007669"/>
    <property type="project" value="EnsemblFungi"/>
</dbReference>
<dbReference type="InterPro" id="IPR016024">
    <property type="entry name" value="ARM-type_fold"/>
</dbReference>
<feature type="repeat" description="HEAT" evidence="2">
    <location>
        <begin position="1363"/>
        <end position="1400"/>
    </location>
</feature>
<protein>
    <submittedName>
        <fullName evidence="4">Related to Translational activator GCN1</fullName>
    </submittedName>
</protein>
<dbReference type="PROSITE" id="PS50077">
    <property type="entry name" value="HEAT_REPEAT"/>
    <property type="match status" value="2"/>
</dbReference>
<dbReference type="GO" id="GO:0022626">
    <property type="term" value="C:cytosolic ribosome"/>
    <property type="evidence" value="ECO:0007669"/>
    <property type="project" value="EnsemblFungi"/>
</dbReference>
<dbReference type="GO" id="GO:0140469">
    <property type="term" value="P:GCN2-mediated signaling"/>
    <property type="evidence" value="ECO:0007669"/>
    <property type="project" value="EnsemblFungi"/>
</dbReference>
<feature type="repeat" description="HEAT" evidence="2">
    <location>
        <begin position="1475"/>
        <end position="1520"/>
    </location>
</feature>
<dbReference type="GO" id="GO:1990611">
    <property type="term" value="P:regulation of cytoplasmic translational initiation in response to stress"/>
    <property type="evidence" value="ECO:0007669"/>
    <property type="project" value="EnsemblFungi"/>
</dbReference>
<dbReference type="GO" id="GO:0006448">
    <property type="term" value="P:regulation of translational elongation"/>
    <property type="evidence" value="ECO:0007669"/>
    <property type="project" value="EnsemblFungi"/>
</dbReference>
<dbReference type="InterPro" id="IPR011989">
    <property type="entry name" value="ARM-like"/>
</dbReference>
<sequence length="2588" mass="289143">MVSTKLCEKVFNLHNYKTKSCYIKKIITQTKTENDSFSIDPSKSIAYNSVVVDIASRLNTVEYDEALKYFTSIVLQNKSYNTLEKAIDHWSVFLSKHVDVGSWKKDVIPALEKAIMRSSELGYSILLFMVEQKAFSLAVDPENGWDLLIQSKIFGTNLFTAIKSTKESTKSLSKSVFISLLTNGLFSTSSLEKIINDVFKNLKLNLNADYKSFIGSLLNKLNIGYNVPVNTLLCEQLEKYLTKETNEHILSEFLCVYSKNLKYLPADDLNKHSNTVIKGLTEKKLPIKKIWVSYILSGYTKSNANTIDFQHFIDNSDIKNDLLEFCENQVLRSNSLTDHLLSAACLNIVVNCSSNMFSLSNEEKEFFGINICKVVASKMIDYKNIQDTFKEICNCYVSNLDLISDAILSGLSHIFKLTHMEATDDWKIIPEKLITAMKVISTQLPEDEYRSSKQLSKLSLFCKHPFVEKNLNKMNGWAGLCLLVNQDPFKVINDNSDFIIEVYNSILDDSKLEMTSDFYESIFKSFAYLTFINPVKMGSKVVDIINNGFDIDFNRLSEFDDESLEIFHSYKGDGKPVIDVILKNDIKKLEQMNKNSKDYESFKLDVEQRQKLKDQGKNFNKKTLTKDEQAKIDEQIIKEEKIFTDITFMRTEKIVPSLKLINALSAYVTLADTGMDQWFSVAIEKLLTLLKNDNYNLIFGEEPINVYFELAKSLPAQLEDHVKLFVAVATLRSLKIKNIPANLTEEPLLDLLSRVLYKIKFLTTRFPLNSTGLTFALPLLTYVLIEGKENAIKNSKLNHHAVSVGNSAEDYVSEDKEEEHLLLSLEIISTHAEQFQDETIPRKSILENLLSLLSLPSKSKISKEVFNTLCQNISITPLENDLKLICKHLLSSSPFVKSTILETLEEEFDLSQFFDIVPEVYVLLFDAEKQVSDLARQVWDSNQLNITPQIFDTLLSDDYFGLGDAGLRSFVGKAYASAVFLLASNSLDDASQGDIVSLAINKLILAFEDKSVALTDIVDKNGFVITPASKRKDPWEFRSTIAISLFELIDILLSLDKFDPKENIIDLIVFFTNSGCLGDINDLVRDEYKDAGVKLMTEMGKAYVEDIIPIFEDALTKEITALPAGKKATSPLDNGLIIQENIIVLYGSLAQHLDSDDHRIASIVSRLLDALTSPSENVHKAVSKIIAPLVPKFSDEVGQFISNLFVQLFDPIPPAFVRKGASWGLAGIISGYGIRSFLQFDIMRVLIDAAECKSNPIGRASVAFCIMTFSSVLGRLFEPYVIELLPYLLKNLGDQDVEVRKQYISAADTIMKHTTSYGLHKMIPVAISNLNEYSWRIKKGSVELLGSMAYLNPVQLSSSLSTIVPEIVGVLGDSHKEVRKSGDEALEKFGKVIRNPEVQTIVPVLLQAIGEPTKYTESALDALIKTQFVHYIDGPSLALIIHIIHRGMRERSANTKRLACKIVGNMAILVDSRDLIPYLSNLIEEVEIAMVDPVPNTRATAARALGALVERLGEEQFPGLIDKLISTLSDKGKVGDRLGSAQALAEILSGLGLGKLDELLPVILQGVNSSDSYTREGFSPLLLFVPVCFGSQFAPYIQKIIKPILRGLADFSDSIRETSMEAGKLIVTNYANKAVELLLPELQLGMFDENERIRLSSLQLTADLLFEVTGLSANNDLQGEDGDENIEDEDFSSKHNEISKSIINVLGQEKRDSVLSSIFVLRSDTSGLVRSAAVDVWKALVPNTPRTVKEILPVLTNIIVNNLASESSVLRTIVAQTLGDMVRRVGGDVMSRLLPTLSDNLDESTDSNSRQGVCIALYELIESCSLQLLQEYNDIIVKIIRQTLVDGNAQVREASAFAFDSFQTAVGKSAIDDIIPHLLNALGNTENPEVSDNSLKALQEIMATKSEVIFPILVPSLMEQPIDAFKANALGSLAEVAGTALYKKLSVIISSIILSLEQLFKNNDGEFDDVLSSLTRIILSVTDSEGLHPLLQQILSLVKNEEDIMQKKIILKILPNFFENTVLNYENYTDEFLQHLILSLDNDDEEIVKDSMMSLTMLVKKQDKSTLEHLVKPTKQALDLITKTPVGGLTESTKEEELVIKGFKLPKGPASILPIFLQGLMYGSNDQRQLSAIGLTSLISKTPSTNLKMYVTQIVGPLIRVVGERFNADIKAAILSALNVLFIKVPMFLRPFVPQLQRTYVRGLGDLQSLELREKAATGLGLLIQYQPKVDPLISELVNNSKNSEDTGVKTAMLQALMEVISKVGTKMSEQSKKQVINLVEDELNSVNLEHNKNLNIAYAKLIGYVSEILTVEEAKSILEDKVFKYNNIGEVNNDADESGSVYKYAENSLEFGTLTMNAFLKNSPRHIFDSEDKFVKFLCKMTQQGKYPQVCDYALSAIGKTLLLLGEMTSKFAVFTSDSNEEYTPFQLSEENKDALMNTLIKNIVVPDSNSADSKRLALIIIRTIGRTHYDVLIKPYLNLLVPQVFSQVRSSIIPIKLAAEKAYLQMFNLVKDEQQVVYNEWVSSLTTDVLENLNEAEIQVRSITEYNKRVGSRLAASERERLSSGVDMDSILSDEIEDEKEIWSIG</sequence>
<dbReference type="Gene3D" id="1.25.10.10">
    <property type="entry name" value="Leucine-rich Repeat Variant"/>
    <property type="match status" value="4"/>
</dbReference>
<evidence type="ECO:0000256" key="2">
    <source>
        <dbReference type="PROSITE-ProRule" id="PRU00103"/>
    </source>
</evidence>